<dbReference type="EMBL" id="CAADFM010000441">
    <property type="protein sequence ID" value="VFK24883.1"/>
    <property type="molecule type" value="Genomic_DNA"/>
</dbReference>
<gene>
    <name evidence="1" type="ORF">BECKLPF1236A_GA0070988_104412</name>
</gene>
<organism evidence="1">
    <name type="scientific">Candidatus Kentrum sp. LPFa</name>
    <dbReference type="NCBI Taxonomy" id="2126335"/>
    <lineage>
        <taxon>Bacteria</taxon>
        <taxon>Pseudomonadati</taxon>
        <taxon>Pseudomonadota</taxon>
        <taxon>Gammaproteobacteria</taxon>
        <taxon>Candidatus Kentrum</taxon>
    </lineage>
</organism>
<reference evidence="1" key="1">
    <citation type="submission" date="2019-02" db="EMBL/GenBank/DDBJ databases">
        <authorList>
            <person name="Gruber-Vodicka R. H."/>
            <person name="Seah K. B. B."/>
        </authorList>
    </citation>
    <scope>NUCLEOTIDE SEQUENCE</scope>
    <source>
        <strain evidence="1">BECK_S312</strain>
    </source>
</reference>
<name>A0A450X6I2_9GAMM</name>
<proteinExistence type="predicted"/>
<dbReference type="AlphaFoldDB" id="A0A450X6I2"/>
<evidence type="ECO:0000313" key="1">
    <source>
        <dbReference type="EMBL" id="VFK24883.1"/>
    </source>
</evidence>
<protein>
    <submittedName>
        <fullName evidence="1">Uncharacterized protein</fullName>
    </submittedName>
</protein>
<accession>A0A450X6I2</accession>
<sequence>MEPKIRPYCKFLGKKLGETQPTLTTHLRLAESFTPLTSWRALTDSSAKLPKIARSFPMTKRSKNYFSLKIF</sequence>